<dbReference type="OMA" id="FHYLFTF"/>
<evidence type="ECO:0000313" key="9">
    <source>
        <dbReference type="Proteomes" id="UP000076632"/>
    </source>
</evidence>
<comment type="subcellular location">
    <subcellularLocation>
        <location evidence="1">Membrane</location>
        <topology evidence="1">Multi-pass membrane protein</topology>
    </subcellularLocation>
</comment>
<dbReference type="SMART" id="SM01021">
    <property type="entry name" value="Bac_rhodopsin"/>
    <property type="match status" value="1"/>
</dbReference>
<dbReference type="PRINTS" id="PR00251">
    <property type="entry name" value="BACTRLOPSIN"/>
</dbReference>
<feature type="transmembrane region" description="Helical" evidence="7">
    <location>
        <begin position="130"/>
        <end position="150"/>
    </location>
</feature>
<evidence type="ECO:0000256" key="7">
    <source>
        <dbReference type="SAM" id="Phobius"/>
    </source>
</evidence>
<accession>A0A165FKQ2</accession>
<dbReference type="RefSeq" id="XP_018186643.1">
    <property type="nucleotide sequence ID" value="XM_018329430.1"/>
</dbReference>
<keyword evidence="4 7" id="KW-1133">Transmembrane helix</keyword>
<dbReference type="GO" id="GO:0005886">
    <property type="term" value="C:plasma membrane"/>
    <property type="evidence" value="ECO:0007669"/>
    <property type="project" value="TreeGrafter"/>
</dbReference>
<feature type="transmembrane region" description="Helical" evidence="7">
    <location>
        <begin position="156"/>
        <end position="174"/>
    </location>
</feature>
<sequence>MILFERGNDALNVNPITGVDEALSLHGSDWLWAVMAIYCLSLIVLLSFSFTSKESERVFHYLFTLVLLVGATTYFAQASDLGWSAVKQVDHVGNGLVRQMFWAKYVNWVVAFPSLALALGLVSGVSWTTIVTNIVCAWFWVITYLVAAYTTTSYKWGFFAFGTFAWLILAMSTINESREAAALLAVDRDYLILSVWLNVLWVLYPIAFGLTDGGNIIGVTSGHVFFGVLDVLMVPGLSFGFLFFSRNWDFRKLNIAFSDSRPSRENNPAYKEAPQTSPGDP</sequence>
<evidence type="ECO:0000256" key="1">
    <source>
        <dbReference type="ARBA" id="ARBA00004141"/>
    </source>
</evidence>
<dbReference type="Pfam" id="PF01036">
    <property type="entry name" value="Bac_rhodopsin"/>
    <property type="match status" value="1"/>
</dbReference>
<dbReference type="Proteomes" id="UP000076632">
    <property type="component" value="Unassembled WGS sequence"/>
</dbReference>
<keyword evidence="9" id="KW-1185">Reference proteome</keyword>
<evidence type="ECO:0000256" key="6">
    <source>
        <dbReference type="SAM" id="MobiDB-lite"/>
    </source>
</evidence>
<keyword evidence="5 7" id="KW-0472">Membrane</keyword>
<feature type="region of interest" description="Disordered" evidence="6">
    <location>
        <begin position="262"/>
        <end position="281"/>
    </location>
</feature>
<evidence type="ECO:0000256" key="5">
    <source>
        <dbReference type="ARBA" id="ARBA00023136"/>
    </source>
</evidence>
<evidence type="ECO:0000256" key="3">
    <source>
        <dbReference type="ARBA" id="ARBA00022692"/>
    </source>
</evidence>
<feature type="transmembrane region" description="Helical" evidence="7">
    <location>
        <begin position="105"/>
        <end position="123"/>
    </location>
</feature>
<keyword evidence="8" id="KW-0675">Receptor</keyword>
<dbReference type="InterPro" id="IPR001425">
    <property type="entry name" value="Arc/bac/fun_rhodopsins"/>
</dbReference>
<comment type="similarity">
    <text evidence="2">Belongs to the archaeal/bacterial/fungal opsin family.</text>
</comment>
<dbReference type="GeneID" id="28894567"/>
<feature type="transmembrane region" description="Helical" evidence="7">
    <location>
        <begin position="30"/>
        <end position="51"/>
    </location>
</feature>
<feature type="transmembrane region" description="Helical" evidence="7">
    <location>
        <begin position="190"/>
        <end position="211"/>
    </location>
</feature>
<dbReference type="OrthoDB" id="536545at2759"/>
<gene>
    <name evidence="8" type="ORF">L228DRAFT_166124</name>
</gene>
<dbReference type="PANTHER" id="PTHR28286:SF1">
    <property type="entry name" value="30 KDA HEAT SHOCK PROTEIN-RELATED"/>
    <property type="match status" value="1"/>
</dbReference>
<feature type="transmembrane region" description="Helical" evidence="7">
    <location>
        <begin position="223"/>
        <end position="244"/>
    </location>
</feature>
<name>A0A165FKQ2_XYLHT</name>
<organism evidence="8 9">
    <name type="scientific">Xylona heveae (strain CBS 132557 / TC161)</name>
    <dbReference type="NCBI Taxonomy" id="1328760"/>
    <lineage>
        <taxon>Eukaryota</taxon>
        <taxon>Fungi</taxon>
        <taxon>Dikarya</taxon>
        <taxon>Ascomycota</taxon>
        <taxon>Pezizomycotina</taxon>
        <taxon>Xylonomycetes</taxon>
        <taxon>Xylonales</taxon>
        <taxon>Xylonaceae</taxon>
        <taxon>Xylona</taxon>
    </lineage>
</organism>
<dbReference type="PANTHER" id="PTHR28286">
    <property type="match status" value="1"/>
</dbReference>
<reference evidence="8 9" key="1">
    <citation type="journal article" date="2016" name="Fungal Biol.">
        <title>The genome of Xylona heveae provides a window into fungal endophytism.</title>
        <authorList>
            <person name="Gazis R."/>
            <person name="Kuo A."/>
            <person name="Riley R."/>
            <person name="LaButti K."/>
            <person name="Lipzen A."/>
            <person name="Lin J."/>
            <person name="Amirebrahimi M."/>
            <person name="Hesse C.N."/>
            <person name="Spatafora J.W."/>
            <person name="Henrissat B."/>
            <person name="Hainaut M."/>
            <person name="Grigoriev I.V."/>
            <person name="Hibbett D.S."/>
        </authorList>
    </citation>
    <scope>NUCLEOTIDE SEQUENCE [LARGE SCALE GENOMIC DNA]</scope>
    <source>
        <strain evidence="8 9">TC161</strain>
    </source>
</reference>
<dbReference type="AlphaFoldDB" id="A0A165FKQ2"/>
<protein>
    <submittedName>
        <fullName evidence="8">Family A G protein-coupled receptor-like protein</fullName>
    </submittedName>
</protein>
<dbReference type="GO" id="GO:0005783">
    <property type="term" value="C:endoplasmic reticulum"/>
    <property type="evidence" value="ECO:0007669"/>
    <property type="project" value="TreeGrafter"/>
</dbReference>
<dbReference type="InterPro" id="IPR043476">
    <property type="entry name" value="Yro2-like_7TM"/>
</dbReference>
<evidence type="ECO:0000313" key="8">
    <source>
        <dbReference type="EMBL" id="KZF21088.1"/>
    </source>
</evidence>
<dbReference type="InParanoid" id="A0A165FKQ2"/>
<feature type="transmembrane region" description="Helical" evidence="7">
    <location>
        <begin position="58"/>
        <end position="76"/>
    </location>
</feature>
<keyword evidence="3 7" id="KW-0812">Transmembrane</keyword>
<dbReference type="STRING" id="1328760.A0A165FKQ2"/>
<dbReference type="Gene3D" id="1.20.1070.10">
    <property type="entry name" value="Rhodopsin 7-helix transmembrane proteins"/>
    <property type="match status" value="1"/>
</dbReference>
<evidence type="ECO:0000256" key="2">
    <source>
        <dbReference type="ARBA" id="ARBA00008130"/>
    </source>
</evidence>
<dbReference type="CDD" id="cd15239">
    <property type="entry name" value="7tm_YRO2_fungal-like"/>
    <property type="match status" value="1"/>
</dbReference>
<proteinExistence type="inferred from homology"/>
<dbReference type="EMBL" id="KV407461">
    <property type="protein sequence ID" value="KZF21088.1"/>
    <property type="molecule type" value="Genomic_DNA"/>
</dbReference>
<evidence type="ECO:0000256" key="4">
    <source>
        <dbReference type="ARBA" id="ARBA00022989"/>
    </source>
</evidence>
<dbReference type="SUPFAM" id="SSF81321">
    <property type="entry name" value="Family A G protein-coupled receptor-like"/>
    <property type="match status" value="1"/>
</dbReference>